<feature type="region of interest" description="Disordered" evidence="1">
    <location>
        <begin position="182"/>
        <end position="202"/>
    </location>
</feature>
<gene>
    <name evidence="3" type="ORF">GL4_2900</name>
</gene>
<dbReference type="KEGG" id="mcg:GL4_2900"/>
<dbReference type="RefSeq" id="WP_045368416.1">
    <property type="nucleotide sequence ID" value="NZ_AP014648.1"/>
</dbReference>
<dbReference type="Gene3D" id="3.40.960.10">
    <property type="entry name" value="VSR Endonuclease"/>
    <property type="match status" value="1"/>
</dbReference>
<dbReference type="HOGENOM" id="CLU_1545846_0_0_5"/>
<dbReference type="InterPro" id="IPR049468">
    <property type="entry name" value="Restrct_endonuc-II-like_dom"/>
</dbReference>
<dbReference type="Pfam" id="PF18741">
    <property type="entry name" value="MTES_1575"/>
    <property type="match status" value="1"/>
</dbReference>
<proteinExistence type="predicted"/>
<reference evidence="3 4" key="1">
    <citation type="submission" date="2014-09" db="EMBL/GenBank/DDBJ databases">
        <title>Genome sequencing of Methyloceanibacter caenitepidi Gela4.</title>
        <authorList>
            <person name="Takeuchi M."/>
            <person name="Susumu S."/>
            <person name="Kamagata Y."/>
            <person name="Oshima K."/>
            <person name="Hattori M."/>
            <person name="Iwasaki W."/>
        </authorList>
    </citation>
    <scope>NUCLEOTIDE SEQUENCE [LARGE SCALE GENOMIC DNA]</scope>
    <source>
        <strain evidence="3 4">Gela4</strain>
    </source>
</reference>
<evidence type="ECO:0000313" key="3">
    <source>
        <dbReference type="EMBL" id="BAQ18333.1"/>
    </source>
</evidence>
<sequence length="202" mass="22991">MDTDEKIALIVEDSIANYRRVFGMAMSSAVDLTPIERLMCAGFLVHSLQCSFPPVTIDFCLGRSLDDCINEARKLACRVVITPQVEVGPYRADFVVVGCNAAGNYCAVVVECDGHDYHEKTKKQAANDKKRDRFMVQNDLHLLRYTGSEIWRDPTKCAYEVIGFVGAKVREWEFMRAAREEEKRDRARNAANAGKPWRKEYE</sequence>
<evidence type="ECO:0000313" key="4">
    <source>
        <dbReference type="Proteomes" id="UP000031643"/>
    </source>
</evidence>
<dbReference type="OrthoDB" id="9757917at2"/>
<accession>A0A0A8K5W2</accession>
<protein>
    <recommendedName>
        <fullName evidence="2">Restriction endonuclease type II-like domain-containing protein</fullName>
    </recommendedName>
</protein>
<name>A0A0A8K5W2_9HYPH</name>
<dbReference type="Proteomes" id="UP000031643">
    <property type="component" value="Chromosome"/>
</dbReference>
<dbReference type="STRING" id="1384459.GL4_2900"/>
<organism evidence="3 4">
    <name type="scientific">Methyloceanibacter caenitepidi</name>
    <dbReference type="NCBI Taxonomy" id="1384459"/>
    <lineage>
        <taxon>Bacteria</taxon>
        <taxon>Pseudomonadati</taxon>
        <taxon>Pseudomonadota</taxon>
        <taxon>Alphaproteobacteria</taxon>
        <taxon>Hyphomicrobiales</taxon>
        <taxon>Hyphomicrobiaceae</taxon>
        <taxon>Methyloceanibacter</taxon>
    </lineage>
</organism>
<dbReference type="EMBL" id="AP014648">
    <property type="protein sequence ID" value="BAQ18333.1"/>
    <property type="molecule type" value="Genomic_DNA"/>
</dbReference>
<dbReference type="AlphaFoldDB" id="A0A0A8K5W2"/>
<evidence type="ECO:0000256" key="1">
    <source>
        <dbReference type="SAM" id="MobiDB-lite"/>
    </source>
</evidence>
<evidence type="ECO:0000259" key="2">
    <source>
        <dbReference type="Pfam" id="PF18741"/>
    </source>
</evidence>
<feature type="domain" description="Restriction endonuclease type II-like" evidence="2">
    <location>
        <begin position="80"/>
        <end position="161"/>
    </location>
</feature>
<keyword evidence="4" id="KW-1185">Reference proteome</keyword>